<sequence>ECARQCCACATTRLCGSKLSRQVSALQLLSRLSRRRSCGNCFRS</sequence>
<dbReference type="EMBL" id="AEYI02002335">
    <property type="protein sequence ID" value="KFG28588.1"/>
    <property type="molecule type" value="Genomic_DNA"/>
</dbReference>
<comment type="caution">
    <text evidence="1">The sequence shown here is derived from an EMBL/GenBank/DDBJ whole genome shotgun (WGS) entry which is preliminary data.</text>
</comment>
<dbReference type="VEuPathDB" id="ToxoDB:TGP89_281640C"/>
<dbReference type="Proteomes" id="UP000028828">
    <property type="component" value="Unassembled WGS sequence"/>
</dbReference>
<protein>
    <submittedName>
        <fullName evidence="1">Uncharacterized protein</fullName>
    </submittedName>
</protein>
<dbReference type="AlphaFoldDB" id="A0A086J8X0"/>
<evidence type="ECO:0000313" key="1">
    <source>
        <dbReference type="EMBL" id="KFG28588.1"/>
    </source>
</evidence>
<gene>
    <name evidence="1" type="ORF">TGP89_281640C</name>
</gene>
<feature type="non-terminal residue" evidence="1">
    <location>
        <position position="1"/>
    </location>
</feature>
<proteinExistence type="predicted"/>
<accession>A0A086J8X0</accession>
<evidence type="ECO:0000313" key="2">
    <source>
        <dbReference type="Proteomes" id="UP000028828"/>
    </source>
</evidence>
<reference evidence="1 2" key="1">
    <citation type="submission" date="2014-03" db="EMBL/GenBank/DDBJ databases">
        <authorList>
            <person name="Sibley D."/>
            <person name="Venepally P."/>
            <person name="Karamycheva S."/>
            <person name="Hadjithomas M."/>
            <person name="Khan A."/>
            <person name="Brunk B."/>
            <person name="Roos D."/>
            <person name="Caler E."/>
            <person name="Lorenzi H."/>
        </authorList>
    </citation>
    <scope>NUCLEOTIDE SEQUENCE [LARGE SCALE GENOMIC DNA]</scope>
    <source>
        <strain evidence="2">p89</strain>
    </source>
</reference>
<organism evidence="1 2">
    <name type="scientific">Toxoplasma gondii p89</name>
    <dbReference type="NCBI Taxonomy" id="943119"/>
    <lineage>
        <taxon>Eukaryota</taxon>
        <taxon>Sar</taxon>
        <taxon>Alveolata</taxon>
        <taxon>Apicomplexa</taxon>
        <taxon>Conoidasida</taxon>
        <taxon>Coccidia</taxon>
        <taxon>Eucoccidiorida</taxon>
        <taxon>Eimeriorina</taxon>
        <taxon>Sarcocystidae</taxon>
        <taxon>Toxoplasma</taxon>
    </lineage>
</organism>
<feature type="non-terminal residue" evidence="1">
    <location>
        <position position="44"/>
    </location>
</feature>
<name>A0A086J8X0_TOXGO</name>